<dbReference type="InterPro" id="IPR013216">
    <property type="entry name" value="Methyltransf_11"/>
</dbReference>
<dbReference type="Gene3D" id="3.40.50.150">
    <property type="entry name" value="Vaccinia Virus protein VP39"/>
    <property type="match status" value="1"/>
</dbReference>
<proteinExistence type="predicted"/>
<gene>
    <name evidence="2" type="ORF">LZZ85_26380</name>
</gene>
<evidence type="ECO:0000313" key="3">
    <source>
        <dbReference type="Proteomes" id="UP001165367"/>
    </source>
</evidence>
<dbReference type="SUPFAM" id="SSF53335">
    <property type="entry name" value="S-adenosyl-L-methionine-dependent methyltransferases"/>
    <property type="match status" value="1"/>
</dbReference>
<keyword evidence="3" id="KW-1185">Reference proteome</keyword>
<organism evidence="2 3">
    <name type="scientific">Terrimonas ginsenosidimutans</name>
    <dbReference type="NCBI Taxonomy" id="2908004"/>
    <lineage>
        <taxon>Bacteria</taxon>
        <taxon>Pseudomonadati</taxon>
        <taxon>Bacteroidota</taxon>
        <taxon>Chitinophagia</taxon>
        <taxon>Chitinophagales</taxon>
        <taxon>Chitinophagaceae</taxon>
        <taxon>Terrimonas</taxon>
    </lineage>
</organism>
<accession>A0ABS9KZS7</accession>
<dbReference type="CDD" id="cd02440">
    <property type="entry name" value="AdoMet_MTases"/>
    <property type="match status" value="1"/>
</dbReference>
<feature type="domain" description="Methyltransferase type 11" evidence="1">
    <location>
        <begin position="73"/>
        <end position="172"/>
    </location>
</feature>
<name>A0ABS9KZS7_9BACT</name>
<sequence length="231" mass="26233">MIKYLVHSPVREIEPNIYSSVEYSIKATYDRKARLYELLVGNFLYNKIMWGTRPGDYVHYAKEVLSTCQGSVVDIGCGGLIQTSSLYAARPAFTVLADLSLEMLRIGKHRLLQHRSRLPHHVTFLQADAFGLPFHDGAVDNVVSFGMLHLFDNKTAFIKEFLRILKKGGSFHITSLTNDRSFSRAYIRFLQRNNEFATAMSSTEIIGLFLAQDCRIQHYTIGSMVFISGIK</sequence>
<dbReference type="GO" id="GO:0032259">
    <property type="term" value="P:methylation"/>
    <property type="evidence" value="ECO:0007669"/>
    <property type="project" value="UniProtKB-KW"/>
</dbReference>
<dbReference type="InterPro" id="IPR029063">
    <property type="entry name" value="SAM-dependent_MTases_sf"/>
</dbReference>
<dbReference type="EMBL" id="JAKLTR010000027">
    <property type="protein sequence ID" value="MCG2617856.1"/>
    <property type="molecule type" value="Genomic_DNA"/>
</dbReference>
<keyword evidence="2" id="KW-0808">Transferase</keyword>
<evidence type="ECO:0000313" key="2">
    <source>
        <dbReference type="EMBL" id="MCG2617856.1"/>
    </source>
</evidence>
<evidence type="ECO:0000259" key="1">
    <source>
        <dbReference type="Pfam" id="PF08241"/>
    </source>
</evidence>
<dbReference type="Pfam" id="PF08241">
    <property type="entry name" value="Methyltransf_11"/>
    <property type="match status" value="1"/>
</dbReference>
<protein>
    <submittedName>
        <fullName evidence="2">Class I SAM-dependent methyltransferase</fullName>
    </submittedName>
</protein>
<dbReference type="Proteomes" id="UP001165367">
    <property type="component" value="Unassembled WGS sequence"/>
</dbReference>
<dbReference type="PANTHER" id="PTHR43591:SF24">
    <property type="entry name" value="2-METHOXY-6-POLYPRENYL-1,4-BENZOQUINOL METHYLASE, MITOCHONDRIAL"/>
    <property type="match status" value="1"/>
</dbReference>
<reference evidence="2" key="1">
    <citation type="submission" date="2022-01" db="EMBL/GenBank/DDBJ databases">
        <authorList>
            <person name="Jo J.-H."/>
            <person name="Im W.-T."/>
        </authorList>
    </citation>
    <scope>NUCLEOTIDE SEQUENCE</scope>
    <source>
        <strain evidence="2">NA20</strain>
    </source>
</reference>
<comment type="caution">
    <text evidence="2">The sequence shown here is derived from an EMBL/GenBank/DDBJ whole genome shotgun (WGS) entry which is preliminary data.</text>
</comment>
<dbReference type="GO" id="GO:0008168">
    <property type="term" value="F:methyltransferase activity"/>
    <property type="evidence" value="ECO:0007669"/>
    <property type="project" value="UniProtKB-KW"/>
</dbReference>
<keyword evidence="2" id="KW-0489">Methyltransferase</keyword>
<dbReference type="RefSeq" id="WP_237876739.1">
    <property type="nucleotide sequence ID" value="NZ_JAKLTR010000027.1"/>
</dbReference>
<dbReference type="PANTHER" id="PTHR43591">
    <property type="entry name" value="METHYLTRANSFERASE"/>
    <property type="match status" value="1"/>
</dbReference>